<reference evidence="1" key="1">
    <citation type="journal article" date="2014" name="Int. J. Syst. Evol. Microbiol.">
        <title>Complete genome sequence of Corynebacterium casei LMG S-19264T (=DSM 44701T), isolated from a smear-ripened cheese.</title>
        <authorList>
            <consortium name="US DOE Joint Genome Institute (JGI-PGF)"/>
            <person name="Walter F."/>
            <person name="Albersmeier A."/>
            <person name="Kalinowski J."/>
            <person name="Ruckert C."/>
        </authorList>
    </citation>
    <scope>NUCLEOTIDE SEQUENCE</scope>
    <source>
        <strain evidence="1">VKM Ac-2007</strain>
    </source>
</reference>
<dbReference type="Proteomes" id="UP001143474">
    <property type="component" value="Unassembled WGS sequence"/>
</dbReference>
<reference evidence="1" key="2">
    <citation type="submission" date="2023-01" db="EMBL/GenBank/DDBJ databases">
        <authorList>
            <person name="Sun Q."/>
            <person name="Evtushenko L."/>
        </authorList>
    </citation>
    <scope>NUCLEOTIDE SEQUENCE</scope>
    <source>
        <strain evidence="1">VKM Ac-2007</strain>
    </source>
</reference>
<evidence type="ECO:0000313" key="1">
    <source>
        <dbReference type="EMBL" id="GLK08215.1"/>
    </source>
</evidence>
<keyword evidence="2" id="KW-1185">Reference proteome</keyword>
<name>A0A9W6MBW6_9ACTN</name>
<accession>A0A9W6MBW6</accession>
<organism evidence="1 2">
    <name type="scientific">Streptosporangium carneum</name>
    <dbReference type="NCBI Taxonomy" id="47481"/>
    <lineage>
        <taxon>Bacteria</taxon>
        <taxon>Bacillati</taxon>
        <taxon>Actinomycetota</taxon>
        <taxon>Actinomycetes</taxon>
        <taxon>Streptosporangiales</taxon>
        <taxon>Streptosporangiaceae</taxon>
        <taxon>Streptosporangium</taxon>
    </lineage>
</organism>
<gene>
    <name evidence="1" type="ORF">GCM10017600_16200</name>
</gene>
<evidence type="ECO:0000313" key="2">
    <source>
        <dbReference type="Proteomes" id="UP001143474"/>
    </source>
</evidence>
<dbReference type="EMBL" id="BSEV01000002">
    <property type="protein sequence ID" value="GLK08215.1"/>
    <property type="molecule type" value="Genomic_DNA"/>
</dbReference>
<comment type="caution">
    <text evidence="1">The sequence shown here is derived from an EMBL/GenBank/DDBJ whole genome shotgun (WGS) entry which is preliminary data.</text>
</comment>
<protein>
    <submittedName>
        <fullName evidence="1">Uncharacterized protein</fullName>
    </submittedName>
</protein>
<proteinExistence type="predicted"/>
<sequence>MPMSFHLDADPAQSSALLDQLESGWNPQLPGISLLTELEVDRKVLIEASHALGHLYRLKVTRGRYQSLFTRWPACVAVTMSGTAANDYREGTFWPYWWDAIGYEFAAQSDAKAWGQAFLDALRIFHLPRFTERSMKYVGPILMHAGIPTFCLGNFFRLLLQRRAQDPHLDADALLAWATGRENRLRGLHEPAQWFIRYGTDHAVDVIDRCLDLLDRLCAGDHDLDGLGLPVRYFEQAQLLVADRGLDLTLPAGSGGRSRRAERPRLAVDPFGQGVQIILPPVGDAPDGTARWCVTVDGVQNIVKSRSMWLGATEAAPSTSFPIARPARVAQISLYGTAHESQIDVVDAEDPLLIFTENGDRLADHLGVPPDSVWLLYPGDRELVSDISLRTVAQGALPIGWDGWRLVQVALEGATWIGLSDEKARRRPVRGHSKPRVVTGEPLTGVSTPYGSPVFPSLPAVWLPAETTTTWLVDIRPGSGDGSVYNGSFTVSEPTKLSEELWADVPRPILGAFEITVRGPIGRSTRRTVFVAEGLSARFTPQVRLLAHSGLTPGESTVSTAPGMTAEPTRAIYSPAEREHVITCGTGRESEPLIVTPPSMRVMVEESDQSPYWTYGPVRLVTELFEDVESLQVEVPGVSTPPSLEVLVGGKLVQRLTPSGRGRYSLKRAQDTIAQHRSAELVLPLAGLVLPVGSVRPSRLATGVSHQGDHLSLENCAWVEGLTAGIYLCTAPWRAPEIIPIKEDGSIPLPTEVSGAGSLHIRLVVEDPWVPSEWPRWPHPSEMLKCEIPGQYGGADDEERLLSGYLAGANGLPERVSRLDRLWTVIDLANRIDYPSAARRINDCASLLRTHPEAIRSLPDAALPPDRTVVALVTTGLAATLVSDYRESDDRLWRKSPAVAALLTCSALADLTEDSDLLAEIRAECGESATAILGGEDDPHAGAGRFDQFAELMDRKSPAEIEQMWTAVQVVPAGLLAGDTRVIAARRLFDERHRRDGRGLSAQAARVLREAMAIRITEYRGLEKYIEARCHPQRRDGWVSLPALSIACALIARIAARGHEGCQYLEREFRPLWRALSKIAPDLTALDLVRAELLVALKATEAGSA</sequence>
<dbReference type="AlphaFoldDB" id="A0A9W6MBW6"/>